<feature type="transmembrane region" description="Helical" evidence="8">
    <location>
        <begin position="104"/>
        <end position="126"/>
    </location>
</feature>
<evidence type="ECO:0000256" key="1">
    <source>
        <dbReference type="ARBA" id="ARBA00004651"/>
    </source>
</evidence>
<dbReference type="RefSeq" id="WP_124278545.1">
    <property type="nucleotide sequence ID" value="NZ_RDBM01000009.1"/>
</dbReference>
<comment type="caution">
    <text evidence="9">The sequence shown here is derived from an EMBL/GenBank/DDBJ whole genome shotgun (WGS) entry which is preliminary data.</text>
</comment>
<keyword evidence="6 8" id="KW-1133">Transmembrane helix</keyword>
<evidence type="ECO:0000256" key="5">
    <source>
        <dbReference type="ARBA" id="ARBA00022692"/>
    </source>
</evidence>
<dbReference type="GO" id="GO:0005886">
    <property type="term" value="C:plasma membrane"/>
    <property type="evidence" value="ECO:0007669"/>
    <property type="project" value="UniProtKB-SubCell"/>
</dbReference>
<dbReference type="EMBL" id="RDBM01000009">
    <property type="protein sequence ID" value="TXS33883.1"/>
    <property type="molecule type" value="Genomic_DNA"/>
</dbReference>
<evidence type="ECO:0000256" key="3">
    <source>
        <dbReference type="ARBA" id="ARBA00022448"/>
    </source>
</evidence>
<evidence type="ECO:0000256" key="8">
    <source>
        <dbReference type="SAM" id="Phobius"/>
    </source>
</evidence>
<feature type="transmembrane region" description="Helical" evidence="8">
    <location>
        <begin position="75"/>
        <end position="92"/>
    </location>
</feature>
<feature type="transmembrane region" description="Helical" evidence="8">
    <location>
        <begin position="199"/>
        <end position="219"/>
    </location>
</feature>
<name>A0A652LCQ6_9ACTN</name>
<dbReference type="GO" id="GO:0022857">
    <property type="term" value="F:transmembrane transporter activity"/>
    <property type="evidence" value="ECO:0007669"/>
    <property type="project" value="InterPro"/>
</dbReference>
<feature type="transmembrane region" description="Helical" evidence="8">
    <location>
        <begin position="21"/>
        <end position="43"/>
    </location>
</feature>
<sequence>MTVAGRASGRAGSRRAAVPQIGLLVGGLVLLAVVAVLSMGIGAHPVPPGEVVRALLDYQGTDDHVIVRDVRGPRSLLAVAVGAALAVSGALIQTLARNPLAEPGILGVTAGAGFTITVGSALGWAAGQAGQLGFAVLGSVLAALLVAAVGRRSPLRLVLTGVALTAVLSGVALGLRLMLPDVFDTYRFWSVGSLAAREQAPLALPLAAIVVCLTGALLLSKALNALALGETVAHTLGAGVGRVRAAALVLITVLCAAATAVAGPILFVGLIVPHLVRKPAAGSVPWLIVYTMVLGPVLLLIADMGSRVLLPTGEVPVGIVTAFLGGPMLIWAVRRYGAGSL</sequence>
<comment type="similarity">
    <text evidence="2">Belongs to the binding-protein-dependent transport system permease family. FecCD subfamily.</text>
</comment>
<feature type="transmembrane region" description="Helical" evidence="8">
    <location>
        <begin position="284"/>
        <end position="302"/>
    </location>
</feature>
<keyword evidence="5 8" id="KW-0812">Transmembrane</keyword>
<dbReference type="InterPro" id="IPR037294">
    <property type="entry name" value="ABC_BtuC-like"/>
</dbReference>
<dbReference type="AlphaFoldDB" id="A0A652LCQ6"/>
<evidence type="ECO:0000256" key="6">
    <source>
        <dbReference type="ARBA" id="ARBA00022989"/>
    </source>
</evidence>
<keyword evidence="3" id="KW-0813">Transport</keyword>
<evidence type="ECO:0000256" key="4">
    <source>
        <dbReference type="ARBA" id="ARBA00022475"/>
    </source>
</evidence>
<accession>A0A652LCQ6</accession>
<dbReference type="Gene3D" id="1.10.3470.10">
    <property type="entry name" value="ABC transporter involved in vitamin B12 uptake, BtuC"/>
    <property type="match status" value="1"/>
</dbReference>
<gene>
    <name evidence="9" type="ORF">EAO74_01995</name>
</gene>
<organism evidence="9">
    <name type="scientific">Streptomyces sp. gb1(2016)</name>
    <dbReference type="NCBI Taxonomy" id="1828321"/>
    <lineage>
        <taxon>Bacteria</taxon>
        <taxon>Bacillati</taxon>
        <taxon>Actinomycetota</taxon>
        <taxon>Actinomycetes</taxon>
        <taxon>Kitasatosporales</taxon>
        <taxon>Streptomycetaceae</taxon>
        <taxon>Streptomyces</taxon>
    </lineage>
</organism>
<dbReference type="Pfam" id="PF01032">
    <property type="entry name" value="FecCD"/>
    <property type="match status" value="1"/>
</dbReference>
<dbReference type="SUPFAM" id="SSF81345">
    <property type="entry name" value="ABC transporter involved in vitamin B12 uptake, BtuC"/>
    <property type="match status" value="1"/>
</dbReference>
<feature type="transmembrane region" description="Helical" evidence="8">
    <location>
        <begin position="132"/>
        <end position="150"/>
    </location>
</feature>
<dbReference type="PANTHER" id="PTHR30472:SF1">
    <property type="entry name" value="FE(3+) DICITRATE TRANSPORT SYSTEM PERMEASE PROTEIN FECC-RELATED"/>
    <property type="match status" value="1"/>
</dbReference>
<reference evidence="9" key="1">
    <citation type="submission" date="2018-10" db="EMBL/GenBank/DDBJ databases">
        <authorList>
            <person name="Hariharan J."/>
            <person name="Choudoir M.J."/>
            <person name="Diebold P."/>
            <person name="Panke-Buisse K."/>
            <person name="Campbell A.N."/>
            <person name="Buckley D.H."/>
        </authorList>
    </citation>
    <scope>NUCLEOTIDE SEQUENCE</scope>
    <source>
        <strain evidence="9">Gb1</strain>
    </source>
</reference>
<dbReference type="PANTHER" id="PTHR30472">
    <property type="entry name" value="FERRIC ENTEROBACTIN TRANSPORT SYSTEM PERMEASE PROTEIN"/>
    <property type="match status" value="1"/>
</dbReference>
<dbReference type="GO" id="GO:0033214">
    <property type="term" value="P:siderophore-iron import into cell"/>
    <property type="evidence" value="ECO:0007669"/>
    <property type="project" value="TreeGrafter"/>
</dbReference>
<feature type="transmembrane region" description="Helical" evidence="8">
    <location>
        <begin position="314"/>
        <end position="333"/>
    </location>
</feature>
<dbReference type="InterPro" id="IPR000522">
    <property type="entry name" value="ABC_transptr_permease_BtuC"/>
</dbReference>
<dbReference type="CDD" id="cd06550">
    <property type="entry name" value="TM_ABC_iron-siderophores_like"/>
    <property type="match status" value="1"/>
</dbReference>
<protein>
    <submittedName>
        <fullName evidence="9">Iron ABC transporter permease</fullName>
    </submittedName>
</protein>
<comment type="subcellular location">
    <subcellularLocation>
        <location evidence="1">Cell membrane</location>
        <topology evidence="1">Multi-pass membrane protein</topology>
    </subcellularLocation>
</comment>
<feature type="transmembrane region" description="Helical" evidence="8">
    <location>
        <begin position="245"/>
        <end position="272"/>
    </location>
</feature>
<keyword evidence="7 8" id="KW-0472">Membrane</keyword>
<evidence type="ECO:0000256" key="7">
    <source>
        <dbReference type="ARBA" id="ARBA00023136"/>
    </source>
</evidence>
<proteinExistence type="inferred from homology"/>
<feature type="transmembrane region" description="Helical" evidence="8">
    <location>
        <begin position="157"/>
        <end position="179"/>
    </location>
</feature>
<evidence type="ECO:0000313" key="9">
    <source>
        <dbReference type="EMBL" id="TXS33883.1"/>
    </source>
</evidence>
<keyword evidence="4" id="KW-1003">Cell membrane</keyword>
<evidence type="ECO:0000256" key="2">
    <source>
        <dbReference type="ARBA" id="ARBA00007935"/>
    </source>
</evidence>